<keyword evidence="3" id="KW-0503">Monooxygenase</keyword>
<dbReference type="InterPro" id="IPR002401">
    <property type="entry name" value="Cyt_P450_E_grp-I"/>
</dbReference>
<dbReference type="SUPFAM" id="SSF48264">
    <property type="entry name" value="Cytochrome P450"/>
    <property type="match status" value="1"/>
</dbReference>
<dbReference type="InterPro" id="IPR036396">
    <property type="entry name" value="Cyt_P450_sf"/>
</dbReference>
<dbReference type="InterPro" id="IPR050121">
    <property type="entry name" value="Cytochrome_P450_monoxygenase"/>
</dbReference>
<feature type="transmembrane region" description="Helical" evidence="5">
    <location>
        <begin position="12"/>
        <end position="31"/>
    </location>
</feature>
<keyword evidence="5" id="KW-0472">Membrane</keyword>
<dbReference type="PANTHER" id="PTHR24305">
    <property type="entry name" value="CYTOCHROME P450"/>
    <property type="match status" value="1"/>
</dbReference>
<dbReference type="CDD" id="cd11060">
    <property type="entry name" value="CYP57A1-like"/>
    <property type="match status" value="1"/>
</dbReference>
<dbReference type="Proteomes" id="UP001194746">
    <property type="component" value="Unassembled WGS sequence"/>
</dbReference>
<evidence type="ECO:0000313" key="7">
    <source>
        <dbReference type="Proteomes" id="UP001194746"/>
    </source>
</evidence>
<evidence type="ECO:0008006" key="8">
    <source>
        <dbReference type="Google" id="ProtNLM"/>
    </source>
</evidence>
<comment type="similarity">
    <text evidence="1">Belongs to the cytochrome P450 family.</text>
</comment>
<evidence type="ECO:0000313" key="6">
    <source>
        <dbReference type="EMBL" id="KAF9894565.1"/>
    </source>
</evidence>
<dbReference type="GO" id="GO:0004497">
    <property type="term" value="F:monooxygenase activity"/>
    <property type="evidence" value="ECO:0007669"/>
    <property type="project" value="UniProtKB-KW"/>
</dbReference>
<dbReference type="EMBL" id="VCAU01000003">
    <property type="protein sequence ID" value="KAF9894565.1"/>
    <property type="molecule type" value="Genomic_DNA"/>
</dbReference>
<dbReference type="PANTHER" id="PTHR24305:SF166">
    <property type="entry name" value="CYTOCHROME P450 12A4, MITOCHONDRIAL-RELATED"/>
    <property type="match status" value="1"/>
</dbReference>
<sequence length="462" mass="51655">MERLPISRSLFFNAPAVISLVAASIAAILVYRACLHPLGKIPGPRIAALTSLWLTYHYWRGTWHDDILRLHDKYGPVVRIGPNEVALVDAAAAKQLYGHGKKVKKTNWYSTWIVPGRGRGVFSEQDHNTHSFLRKRVSAAYAMSSILKYEVYIQSCMDLCFEKLRKYAAAGEIVNMSEWTNALAFDVVGELAFGEKLGHLNAESADVGNLRHGIAQLFFVAANLGYVWGQSGLINSNPLVAFVMALFGAKPAMLEFANWTKKKVDARRQSDAPSDREDMLAHFIRMKSIDGDHPASDIEVIAESMNIIGAGADTTSIGMRTCLYYLSLNPTVYSRLQKEIDEYYDTHDLKVPITYQQTQELEYLKAVVLEALRLFPSITYQLPRYSPAAGIHVAKYYIPEGYEVGVSCIAQNRDKAVYGEDANEFRPERWLESKEKNAQLQANNMTFGGNGPRTCIGKNIAL</sequence>
<gene>
    <name evidence="6" type="ORF">FE257_006450</name>
</gene>
<dbReference type="Gene3D" id="1.10.630.10">
    <property type="entry name" value="Cytochrome P450"/>
    <property type="match status" value="1"/>
</dbReference>
<dbReference type="GO" id="GO:0016705">
    <property type="term" value="F:oxidoreductase activity, acting on paired donors, with incorporation or reduction of molecular oxygen"/>
    <property type="evidence" value="ECO:0007669"/>
    <property type="project" value="InterPro"/>
</dbReference>
<dbReference type="GO" id="GO:0005506">
    <property type="term" value="F:iron ion binding"/>
    <property type="evidence" value="ECO:0007669"/>
    <property type="project" value="InterPro"/>
</dbReference>
<evidence type="ECO:0000256" key="3">
    <source>
        <dbReference type="ARBA" id="ARBA00023033"/>
    </source>
</evidence>
<accession>A0AAD4GZB1</accession>
<reference evidence="6" key="1">
    <citation type="journal article" date="2019" name="Beilstein J. Org. Chem.">
        <title>Nanangenines: drimane sesquiterpenoids as the dominant metabolite cohort of a novel Australian fungus, Aspergillus nanangensis.</title>
        <authorList>
            <person name="Lacey H.J."/>
            <person name="Gilchrist C.L.M."/>
            <person name="Crombie A."/>
            <person name="Kalaitzis J.A."/>
            <person name="Vuong D."/>
            <person name="Rutledge P.J."/>
            <person name="Turner P."/>
            <person name="Pitt J.I."/>
            <person name="Lacey E."/>
            <person name="Chooi Y.H."/>
            <person name="Piggott A.M."/>
        </authorList>
    </citation>
    <scope>NUCLEOTIDE SEQUENCE</scope>
    <source>
        <strain evidence="6">MST-FP2251</strain>
    </source>
</reference>
<keyword evidence="4" id="KW-0349">Heme</keyword>
<comment type="cofactor">
    <cofactor evidence="4">
        <name>heme</name>
        <dbReference type="ChEBI" id="CHEBI:30413"/>
    </cofactor>
</comment>
<evidence type="ECO:0000256" key="4">
    <source>
        <dbReference type="PIRSR" id="PIRSR602401-1"/>
    </source>
</evidence>
<comment type="caution">
    <text evidence="6">The sequence shown here is derived from an EMBL/GenBank/DDBJ whole genome shotgun (WGS) entry which is preliminary data.</text>
</comment>
<dbReference type="PRINTS" id="PR00385">
    <property type="entry name" value="P450"/>
</dbReference>
<dbReference type="Pfam" id="PF00067">
    <property type="entry name" value="p450"/>
    <property type="match status" value="1"/>
</dbReference>
<protein>
    <recommendedName>
        <fullName evidence="8">Cytochrome P450</fullName>
    </recommendedName>
</protein>
<keyword evidence="7" id="KW-1185">Reference proteome</keyword>
<evidence type="ECO:0000256" key="1">
    <source>
        <dbReference type="ARBA" id="ARBA00010617"/>
    </source>
</evidence>
<keyword evidence="4" id="KW-0479">Metal-binding</keyword>
<evidence type="ECO:0000256" key="5">
    <source>
        <dbReference type="SAM" id="Phobius"/>
    </source>
</evidence>
<keyword evidence="5" id="KW-1133">Transmembrane helix</keyword>
<keyword evidence="5" id="KW-0812">Transmembrane</keyword>
<dbReference type="InterPro" id="IPR001128">
    <property type="entry name" value="Cyt_P450"/>
</dbReference>
<dbReference type="AlphaFoldDB" id="A0AAD4GZB1"/>
<organism evidence="6 7">
    <name type="scientific">Aspergillus nanangensis</name>
    <dbReference type="NCBI Taxonomy" id="2582783"/>
    <lineage>
        <taxon>Eukaryota</taxon>
        <taxon>Fungi</taxon>
        <taxon>Dikarya</taxon>
        <taxon>Ascomycota</taxon>
        <taxon>Pezizomycotina</taxon>
        <taxon>Eurotiomycetes</taxon>
        <taxon>Eurotiomycetidae</taxon>
        <taxon>Eurotiales</taxon>
        <taxon>Aspergillaceae</taxon>
        <taxon>Aspergillus</taxon>
        <taxon>Aspergillus subgen. Circumdati</taxon>
    </lineage>
</organism>
<dbReference type="PRINTS" id="PR00463">
    <property type="entry name" value="EP450I"/>
</dbReference>
<dbReference type="GO" id="GO:0020037">
    <property type="term" value="F:heme binding"/>
    <property type="evidence" value="ECO:0007669"/>
    <property type="project" value="InterPro"/>
</dbReference>
<name>A0AAD4GZB1_ASPNN</name>
<feature type="binding site" description="axial binding residue" evidence="4">
    <location>
        <position position="455"/>
    </location>
    <ligand>
        <name>heme</name>
        <dbReference type="ChEBI" id="CHEBI:30413"/>
    </ligand>
    <ligandPart>
        <name>Fe</name>
        <dbReference type="ChEBI" id="CHEBI:18248"/>
    </ligandPart>
</feature>
<evidence type="ECO:0000256" key="2">
    <source>
        <dbReference type="ARBA" id="ARBA00023002"/>
    </source>
</evidence>
<proteinExistence type="inferred from homology"/>
<keyword evidence="4" id="KW-0408">Iron</keyword>
<reference evidence="6" key="2">
    <citation type="submission" date="2020-02" db="EMBL/GenBank/DDBJ databases">
        <authorList>
            <person name="Gilchrist C.L.M."/>
            <person name="Chooi Y.-H."/>
        </authorList>
    </citation>
    <scope>NUCLEOTIDE SEQUENCE</scope>
    <source>
        <strain evidence="6">MST-FP2251</strain>
    </source>
</reference>
<keyword evidence="2" id="KW-0560">Oxidoreductase</keyword>